<comment type="similarity">
    <text evidence="1">Belongs to the Gfa family.</text>
</comment>
<dbReference type="Pfam" id="PF04828">
    <property type="entry name" value="GFA"/>
    <property type="match status" value="1"/>
</dbReference>
<dbReference type="Proteomes" id="UP001321760">
    <property type="component" value="Unassembled WGS sequence"/>
</dbReference>
<dbReference type="Gene3D" id="2.170.150.70">
    <property type="match status" value="1"/>
</dbReference>
<dbReference type="EMBL" id="MU865954">
    <property type="protein sequence ID" value="KAK4446858.1"/>
    <property type="molecule type" value="Genomic_DNA"/>
</dbReference>
<feature type="domain" description="CENP-V/GFA" evidence="5">
    <location>
        <begin position="9"/>
        <end position="97"/>
    </location>
</feature>
<organism evidence="6 7">
    <name type="scientific">Podospora aff. communis PSN243</name>
    <dbReference type="NCBI Taxonomy" id="3040156"/>
    <lineage>
        <taxon>Eukaryota</taxon>
        <taxon>Fungi</taxon>
        <taxon>Dikarya</taxon>
        <taxon>Ascomycota</taxon>
        <taxon>Pezizomycotina</taxon>
        <taxon>Sordariomycetes</taxon>
        <taxon>Sordariomycetidae</taxon>
        <taxon>Sordariales</taxon>
        <taxon>Podosporaceae</taxon>
        <taxon>Podospora</taxon>
    </lineage>
</organism>
<evidence type="ECO:0000256" key="3">
    <source>
        <dbReference type="ARBA" id="ARBA00022833"/>
    </source>
</evidence>
<dbReference type="InterPro" id="IPR006913">
    <property type="entry name" value="CENP-V/GFA"/>
</dbReference>
<dbReference type="PANTHER" id="PTHR33337">
    <property type="entry name" value="GFA DOMAIN-CONTAINING PROTEIN"/>
    <property type="match status" value="1"/>
</dbReference>
<dbReference type="InterPro" id="IPR011057">
    <property type="entry name" value="Mss4-like_sf"/>
</dbReference>
<accession>A0AAV9GEK3</accession>
<evidence type="ECO:0000259" key="5">
    <source>
        <dbReference type="Pfam" id="PF04828"/>
    </source>
</evidence>
<name>A0AAV9GEK3_9PEZI</name>
<keyword evidence="2" id="KW-0479">Metal-binding</keyword>
<evidence type="ECO:0000313" key="7">
    <source>
        <dbReference type="Proteomes" id="UP001321760"/>
    </source>
</evidence>
<gene>
    <name evidence="6" type="ORF">QBC34DRAFT_304237</name>
</gene>
<evidence type="ECO:0000313" key="6">
    <source>
        <dbReference type="EMBL" id="KAK4446858.1"/>
    </source>
</evidence>
<dbReference type="GO" id="GO:0016846">
    <property type="term" value="F:carbon-sulfur lyase activity"/>
    <property type="evidence" value="ECO:0007669"/>
    <property type="project" value="InterPro"/>
</dbReference>
<sequence>MPTTPTQLTLTAQCLCKAHTFSVTIPTTDLPLTASCCHCTSCRRSSGALFTCDVDWPGDAADIRASSLERYRFSEGTDILFCGQCGRAVFYEQKKGKGQGEETTPANKVHGVFTDALHLTLTPPTDTIPILKHEALQITEHIFVGDTLDGGATSFLSGPSVRIWFGRREVSQEIMSPYRWARSAPASRLGCDRVSIRCHCKGVDLVLEVRDALRICGGEAKEALALGSSKAKNDKLKGIADGGNSCGLDVMPWVITPLQYISFGKVGEGEAEFPRTASALRYAVDRKCPGMGTLCCYVAPSGARRYFCGRCSAAVFLAEDEEETVKLAVGLLDSPDGALARGIVSWDFEGFVVIRARMVGLRSRAFDSSPSECHQWRLCGIQSGKGSSRERSYQTA</sequence>
<evidence type="ECO:0000256" key="1">
    <source>
        <dbReference type="ARBA" id="ARBA00005495"/>
    </source>
</evidence>
<dbReference type="AlphaFoldDB" id="A0AAV9GEK3"/>
<dbReference type="SUPFAM" id="SSF51316">
    <property type="entry name" value="Mss4-like"/>
    <property type="match status" value="1"/>
</dbReference>
<keyword evidence="3" id="KW-0862">Zinc</keyword>
<evidence type="ECO:0000256" key="2">
    <source>
        <dbReference type="ARBA" id="ARBA00022723"/>
    </source>
</evidence>
<keyword evidence="4" id="KW-0456">Lyase</keyword>
<evidence type="ECO:0000256" key="4">
    <source>
        <dbReference type="ARBA" id="ARBA00023239"/>
    </source>
</evidence>
<reference evidence="6" key="2">
    <citation type="submission" date="2023-05" db="EMBL/GenBank/DDBJ databases">
        <authorList>
            <consortium name="Lawrence Berkeley National Laboratory"/>
            <person name="Steindorff A."/>
            <person name="Hensen N."/>
            <person name="Bonometti L."/>
            <person name="Westerberg I."/>
            <person name="Brannstrom I.O."/>
            <person name="Guillou S."/>
            <person name="Cros-Aarteil S."/>
            <person name="Calhoun S."/>
            <person name="Haridas S."/>
            <person name="Kuo A."/>
            <person name="Mondo S."/>
            <person name="Pangilinan J."/>
            <person name="Riley R."/>
            <person name="Labutti K."/>
            <person name="Andreopoulos B."/>
            <person name="Lipzen A."/>
            <person name="Chen C."/>
            <person name="Yanf M."/>
            <person name="Daum C."/>
            <person name="Ng V."/>
            <person name="Clum A."/>
            <person name="Ohm R."/>
            <person name="Martin F."/>
            <person name="Silar P."/>
            <person name="Natvig D."/>
            <person name="Lalanne C."/>
            <person name="Gautier V."/>
            <person name="Ament-Velasquez S.L."/>
            <person name="Kruys A."/>
            <person name="Hutchinson M.I."/>
            <person name="Powell A.J."/>
            <person name="Barry K."/>
            <person name="Miller A.N."/>
            <person name="Grigoriev I.V."/>
            <person name="Debuchy R."/>
            <person name="Gladieux P."/>
            <person name="Thoren M.H."/>
            <person name="Johannesson H."/>
        </authorList>
    </citation>
    <scope>NUCLEOTIDE SEQUENCE</scope>
    <source>
        <strain evidence="6">PSN243</strain>
    </source>
</reference>
<dbReference type="PANTHER" id="PTHR33337:SF31">
    <property type="entry name" value="DUF636 DOMAIN PROTEIN (AFU_ORTHOLOGUE AFUA_2G12650)"/>
    <property type="match status" value="1"/>
</dbReference>
<dbReference type="GO" id="GO:0046872">
    <property type="term" value="F:metal ion binding"/>
    <property type="evidence" value="ECO:0007669"/>
    <property type="project" value="UniProtKB-KW"/>
</dbReference>
<proteinExistence type="inferred from homology"/>
<protein>
    <recommendedName>
        <fullName evidence="5">CENP-V/GFA domain-containing protein</fullName>
    </recommendedName>
</protein>
<comment type="caution">
    <text evidence="6">The sequence shown here is derived from an EMBL/GenBank/DDBJ whole genome shotgun (WGS) entry which is preliminary data.</text>
</comment>
<reference evidence="6" key="1">
    <citation type="journal article" date="2023" name="Mol. Phylogenet. Evol.">
        <title>Genome-scale phylogeny and comparative genomics of the fungal order Sordariales.</title>
        <authorList>
            <person name="Hensen N."/>
            <person name="Bonometti L."/>
            <person name="Westerberg I."/>
            <person name="Brannstrom I.O."/>
            <person name="Guillou S."/>
            <person name="Cros-Aarteil S."/>
            <person name="Calhoun S."/>
            <person name="Haridas S."/>
            <person name="Kuo A."/>
            <person name="Mondo S."/>
            <person name="Pangilinan J."/>
            <person name="Riley R."/>
            <person name="LaButti K."/>
            <person name="Andreopoulos B."/>
            <person name="Lipzen A."/>
            <person name="Chen C."/>
            <person name="Yan M."/>
            <person name="Daum C."/>
            <person name="Ng V."/>
            <person name="Clum A."/>
            <person name="Steindorff A."/>
            <person name="Ohm R.A."/>
            <person name="Martin F."/>
            <person name="Silar P."/>
            <person name="Natvig D.O."/>
            <person name="Lalanne C."/>
            <person name="Gautier V."/>
            <person name="Ament-Velasquez S.L."/>
            <person name="Kruys A."/>
            <person name="Hutchinson M.I."/>
            <person name="Powell A.J."/>
            <person name="Barry K."/>
            <person name="Miller A.N."/>
            <person name="Grigoriev I.V."/>
            <person name="Debuchy R."/>
            <person name="Gladieux P."/>
            <person name="Hiltunen Thoren M."/>
            <person name="Johannesson H."/>
        </authorList>
    </citation>
    <scope>NUCLEOTIDE SEQUENCE</scope>
    <source>
        <strain evidence="6">PSN243</strain>
    </source>
</reference>
<dbReference type="Gene3D" id="3.90.1590.10">
    <property type="entry name" value="glutathione-dependent formaldehyde- activating enzyme (gfa)"/>
    <property type="match status" value="1"/>
</dbReference>
<keyword evidence="7" id="KW-1185">Reference proteome</keyword>